<keyword evidence="3" id="KW-1185">Reference proteome</keyword>
<proteinExistence type="predicted"/>
<gene>
    <name evidence="2" type="ORF">Val02_62460</name>
</gene>
<feature type="signal peptide" evidence="1">
    <location>
        <begin position="1"/>
        <end position="23"/>
    </location>
</feature>
<organism evidence="2 3">
    <name type="scientific">Virgisporangium aliadipatigenens</name>
    <dbReference type="NCBI Taxonomy" id="741659"/>
    <lineage>
        <taxon>Bacteria</taxon>
        <taxon>Bacillati</taxon>
        <taxon>Actinomycetota</taxon>
        <taxon>Actinomycetes</taxon>
        <taxon>Micromonosporales</taxon>
        <taxon>Micromonosporaceae</taxon>
        <taxon>Virgisporangium</taxon>
    </lineage>
</organism>
<feature type="chain" id="PRO_5039544918" description="Lipoprotein" evidence="1">
    <location>
        <begin position="24"/>
        <end position="189"/>
    </location>
</feature>
<keyword evidence="1" id="KW-0732">Signal</keyword>
<name>A0A8J4DSL3_9ACTN</name>
<evidence type="ECO:0000313" key="3">
    <source>
        <dbReference type="Proteomes" id="UP000619260"/>
    </source>
</evidence>
<dbReference type="AlphaFoldDB" id="A0A8J4DSL3"/>
<evidence type="ECO:0000313" key="2">
    <source>
        <dbReference type="EMBL" id="GIJ49360.1"/>
    </source>
</evidence>
<evidence type="ECO:0000256" key="1">
    <source>
        <dbReference type="SAM" id="SignalP"/>
    </source>
</evidence>
<dbReference type="PROSITE" id="PS51257">
    <property type="entry name" value="PROKAR_LIPOPROTEIN"/>
    <property type="match status" value="1"/>
</dbReference>
<dbReference type="EMBL" id="BOPF01000026">
    <property type="protein sequence ID" value="GIJ49360.1"/>
    <property type="molecule type" value="Genomic_DNA"/>
</dbReference>
<accession>A0A8J4DSL3</accession>
<comment type="caution">
    <text evidence="2">The sequence shown here is derived from an EMBL/GenBank/DDBJ whole genome shotgun (WGS) entry which is preliminary data.</text>
</comment>
<reference evidence="2" key="1">
    <citation type="submission" date="2021-01" db="EMBL/GenBank/DDBJ databases">
        <title>Whole genome shotgun sequence of Virgisporangium aliadipatigenens NBRC 105644.</title>
        <authorList>
            <person name="Komaki H."/>
            <person name="Tamura T."/>
        </authorList>
    </citation>
    <scope>NUCLEOTIDE SEQUENCE</scope>
    <source>
        <strain evidence="2">NBRC 105644</strain>
    </source>
</reference>
<protein>
    <recommendedName>
        <fullName evidence="4">Lipoprotein</fullName>
    </recommendedName>
</protein>
<dbReference type="RefSeq" id="WP_203902830.1">
    <property type="nucleotide sequence ID" value="NZ_BOPF01000026.1"/>
</dbReference>
<sequence length="189" mass="19930">MNVRIVRGYALAAVLYTSVLLTACGRPSTDESAAPPVVPVLASPSASAPTAASPRAIAERDAVVAYSKFVQAWVEAAKTSDPNAPGLAEFGQGQALRLIVGTLIDAQLDQRVVLGTLGSSPTAFDARPVDVPRDVVVSDCLDGTNWLSYRTTGELWDDEPGSRKLMKSIVRLTDRGWKVDAMTGGVEAC</sequence>
<evidence type="ECO:0008006" key="4">
    <source>
        <dbReference type="Google" id="ProtNLM"/>
    </source>
</evidence>
<dbReference type="Proteomes" id="UP000619260">
    <property type="component" value="Unassembled WGS sequence"/>
</dbReference>